<name>A0AAV6UGF3_9ARAC</name>
<dbReference type="EMBL" id="JAFNEN010000428">
    <property type="protein sequence ID" value="KAG8183186.1"/>
    <property type="molecule type" value="Genomic_DNA"/>
</dbReference>
<dbReference type="Proteomes" id="UP000827092">
    <property type="component" value="Unassembled WGS sequence"/>
</dbReference>
<gene>
    <name evidence="1" type="ORF">JTE90_016974</name>
</gene>
<evidence type="ECO:0000313" key="2">
    <source>
        <dbReference type="Proteomes" id="UP000827092"/>
    </source>
</evidence>
<keyword evidence="2" id="KW-1185">Reference proteome</keyword>
<sequence length="88" mass="9822">MELRCLTRHLNTTPNFNGRIPIQASAPRKVGIYYLVGFTADAEIIARSSPGGRVRIGLSEWVHQFDGWGNDRKVLAVRVAPSRGESMR</sequence>
<reference evidence="1 2" key="1">
    <citation type="journal article" date="2022" name="Nat. Ecol. Evol.">
        <title>A masculinizing supergene underlies an exaggerated male reproductive morph in a spider.</title>
        <authorList>
            <person name="Hendrickx F."/>
            <person name="De Corte Z."/>
            <person name="Sonet G."/>
            <person name="Van Belleghem S.M."/>
            <person name="Kostlbacher S."/>
            <person name="Vangestel C."/>
        </authorList>
    </citation>
    <scope>NUCLEOTIDE SEQUENCE [LARGE SCALE GENOMIC DNA]</scope>
    <source>
        <strain evidence="1">W744_W776</strain>
    </source>
</reference>
<comment type="caution">
    <text evidence="1">The sequence shown here is derived from an EMBL/GenBank/DDBJ whole genome shotgun (WGS) entry which is preliminary data.</text>
</comment>
<evidence type="ECO:0000313" key="1">
    <source>
        <dbReference type="EMBL" id="KAG8183186.1"/>
    </source>
</evidence>
<dbReference type="AlphaFoldDB" id="A0AAV6UGF3"/>
<protein>
    <submittedName>
        <fullName evidence="1">Uncharacterized protein</fullName>
    </submittedName>
</protein>
<accession>A0AAV6UGF3</accession>
<proteinExistence type="predicted"/>
<organism evidence="1 2">
    <name type="scientific">Oedothorax gibbosus</name>
    <dbReference type="NCBI Taxonomy" id="931172"/>
    <lineage>
        <taxon>Eukaryota</taxon>
        <taxon>Metazoa</taxon>
        <taxon>Ecdysozoa</taxon>
        <taxon>Arthropoda</taxon>
        <taxon>Chelicerata</taxon>
        <taxon>Arachnida</taxon>
        <taxon>Araneae</taxon>
        <taxon>Araneomorphae</taxon>
        <taxon>Entelegynae</taxon>
        <taxon>Araneoidea</taxon>
        <taxon>Linyphiidae</taxon>
        <taxon>Erigoninae</taxon>
        <taxon>Oedothorax</taxon>
    </lineage>
</organism>